<comment type="caution">
    <text evidence="1">The sequence shown here is derived from an EMBL/GenBank/DDBJ whole genome shotgun (WGS) entry which is preliminary data.</text>
</comment>
<protein>
    <submittedName>
        <fullName evidence="1">Uncharacterized protein</fullName>
    </submittedName>
</protein>
<organism evidence="1 2">
    <name type="scientific">Shewanella sairae</name>
    <dbReference type="NCBI Taxonomy" id="190310"/>
    <lineage>
        <taxon>Bacteria</taxon>
        <taxon>Pseudomonadati</taxon>
        <taxon>Pseudomonadota</taxon>
        <taxon>Gammaproteobacteria</taxon>
        <taxon>Alteromonadales</taxon>
        <taxon>Shewanellaceae</taxon>
        <taxon>Shewanella</taxon>
    </lineage>
</organism>
<dbReference type="Proteomes" id="UP000887104">
    <property type="component" value="Unassembled WGS sequence"/>
</dbReference>
<reference evidence="1" key="1">
    <citation type="submission" date="2021-05" db="EMBL/GenBank/DDBJ databases">
        <title>Molecular characterization for Shewanella algae harboring chromosomal blaOXA-55-like strains isolated from clinical and environment sample.</title>
        <authorList>
            <person name="Ohama Y."/>
            <person name="Aoki K."/>
            <person name="Harada S."/>
            <person name="Moriya K."/>
            <person name="Ishii Y."/>
            <person name="Tateda K."/>
        </authorList>
    </citation>
    <scope>NUCLEOTIDE SEQUENCE</scope>
    <source>
        <strain evidence="1">JCM 11563</strain>
    </source>
</reference>
<name>A0ABQ4NZ24_9GAMM</name>
<gene>
    <name evidence="1" type="ORF">TUM4438_01120</name>
</gene>
<accession>A0ABQ4NZ24</accession>
<evidence type="ECO:0000313" key="1">
    <source>
        <dbReference type="EMBL" id="GIU40283.1"/>
    </source>
</evidence>
<keyword evidence="2" id="KW-1185">Reference proteome</keyword>
<proteinExistence type="predicted"/>
<dbReference type="EMBL" id="BPEY01000001">
    <property type="protein sequence ID" value="GIU40283.1"/>
    <property type="molecule type" value="Genomic_DNA"/>
</dbReference>
<dbReference type="RefSeq" id="WP_220778324.1">
    <property type="nucleotide sequence ID" value="NZ_BPEY01000001.1"/>
</dbReference>
<evidence type="ECO:0000313" key="2">
    <source>
        <dbReference type="Proteomes" id="UP000887104"/>
    </source>
</evidence>
<sequence>MTNLANTIREIRLRSFTTFVARVNALNNHNDSYHLQMAIHEHGEQAVLVEMSHQIAQEESISFTEASRKASHFIEYTLNASLKRGFGKSVRDTLNDSTTKRGH</sequence>